<proteinExistence type="predicted"/>
<dbReference type="AlphaFoldDB" id="A0A3B0X010"/>
<evidence type="ECO:0000256" key="1">
    <source>
        <dbReference type="SAM" id="MobiDB-lite"/>
    </source>
</evidence>
<organism evidence="2">
    <name type="scientific">hydrothermal vent metagenome</name>
    <dbReference type="NCBI Taxonomy" id="652676"/>
    <lineage>
        <taxon>unclassified sequences</taxon>
        <taxon>metagenomes</taxon>
        <taxon>ecological metagenomes</taxon>
    </lineage>
</organism>
<name>A0A3B0X010_9ZZZZ</name>
<feature type="region of interest" description="Disordered" evidence="1">
    <location>
        <begin position="127"/>
        <end position="169"/>
    </location>
</feature>
<sequence>MIRCCFFISLLLLSSTSQCVGQSGKLDGSDRLRTFFTSSHLRNQLDQLRNRGKYTNTNNNSSKTLRKPLKVKMQGVVLRKKKKPVIFINDENTLKSPVINNEIIIDSAATRRKNYKIPVRVNQKTISLKPGQQWDESKKEVEDTYKIPTKKKPASTPDNSPAAADLSTN</sequence>
<reference evidence="2" key="1">
    <citation type="submission" date="2018-06" db="EMBL/GenBank/DDBJ databases">
        <authorList>
            <person name="Zhirakovskaya E."/>
        </authorList>
    </citation>
    <scope>NUCLEOTIDE SEQUENCE</scope>
</reference>
<dbReference type="EMBL" id="UOFG01000002">
    <property type="protein sequence ID" value="VAW57853.1"/>
    <property type="molecule type" value="Genomic_DNA"/>
</dbReference>
<gene>
    <name evidence="2" type="ORF">MNBD_GAMMA11-2776</name>
</gene>
<feature type="compositionally biased region" description="Basic and acidic residues" evidence="1">
    <location>
        <begin position="135"/>
        <end position="145"/>
    </location>
</feature>
<protein>
    <submittedName>
        <fullName evidence="2">Uncharacterized protein</fullName>
    </submittedName>
</protein>
<accession>A0A3B0X010</accession>
<evidence type="ECO:0000313" key="2">
    <source>
        <dbReference type="EMBL" id="VAW57853.1"/>
    </source>
</evidence>